<feature type="region of interest" description="Disordered" evidence="1">
    <location>
        <begin position="92"/>
        <end position="111"/>
    </location>
</feature>
<name>A4UIM3_HBV</name>
<organismHost>
    <name type="scientific">Pan troglodytes</name>
    <name type="common">Chimpanzee</name>
    <dbReference type="NCBI Taxonomy" id="9598"/>
</organismHost>
<dbReference type="InterPro" id="IPR000201">
    <property type="entry name" value="DNApol_viral_N"/>
</dbReference>
<dbReference type="GO" id="GO:0006260">
    <property type="term" value="P:DNA replication"/>
    <property type="evidence" value="ECO:0007669"/>
    <property type="project" value="InterPro"/>
</dbReference>
<dbReference type="GO" id="GO:0003887">
    <property type="term" value="F:DNA-directed DNA polymerase activity"/>
    <property type="evidence" value="ECO:0007669"/>
    <property type="project" value="InterPro"/>
</dbReference>
<dbReference type="EMBL" id="EF197911">
    <property type="protein sequence ID" value="ABO93436.1"/>
    <property type="molecule type" value="Genomic_DNA"/>
</dbReference>
<protein>
    <submittedName>
        <fullName evidence="3">Truncated polymerase</fullName>
    </submittedName>
</protein>
<evidence type="ECO:0000256" key="1">
    <source>
        <dbReference type="SAM" id="MobiDB-lite"/>
    </source>
</evidence>
<dbReference type="GO" id="GO:0003677">
    <property type="term" value="F:DNA binding"/>
    <property type="evidence" value="ECO:0007669"/>
    <property type="project" value="InterPro"/>
</dbReference>
<evidence type="ECO:0000313" key="3">
    <source>
        <dbReference type="EMBL" id="ABO93436.1"/>
    </source>
</evidence>
<dbReference type="Pfam" id="PF00242">
    <property type="entry name" value="DNA_pol_viral_N"/>
    <property type="match status" value="1"/>
</dbReference>
<organism evidence="3">
    <name type="scientific">Hepatitis B virus</name>
    <name type="common">HBV</name>
    <dbReference type="NCBI Taxonomy" id="10407"/>
    <lineage>
        <taxon>Viruses</taxon>
        <taxon>Riboviria</taxon>
        <taxon>Pararnavirae</taxon>
        <taxon>Artverviricota</taxon>
        <taxon>Revtraviricetes</taxon>
        <taxon>Blubervirales</taxon>
        <taxon>Hepadnaviridae</taxon>
        <taxon>Orthohepadnavirus</taxon>
        <taxon>Orthohepadnavirus hominoidei</taxon>
    </lineage>
</organism>
<proteinExistence type="predicted"/>
<feature type="domain" description="Hepadnaviral P protein N-terminal" evidence="2">
    <location>
        <begin position="4"/>
        <end position="56"/>
    </location>
</feature>
<organismHost>
    <name type="scientific">Homo sapiens</name>
    <name type="common">Human</name>
    <dbReference type="NCBI Taxonomy" id="9606"/>
</organismHost>
<feature type="compositionally biased region" description="Low complexity" evidence="1">
    <location>
        <begin position="97"/>
        <end position="111"/>
    </location>
</feature>
<accession>A4UIM3</accession>
<reference evidence="3" key="1">
    <citation type="submission" date="2006-12" db="EMBL/GenBank/DDBJ databases">
        <title>Systematic analysis of splice variant of Hepatitis B virus.</title>
        <authorList>
            <person name="Lin X."/>
            <person name="Wang L."/>
            <person name="Guo D."/>
        </authorList>
    </citation>
    <scope>NUCLEOTIDE SEQUENCE</scope>
    <source>
        <strain evidence="3">D12</strain>
    </source>
</reference>
<evidence type="ECO:0000259" key="2">
    <source>
        <dbReference type="Pfam" id="PF00242"/>
    </source>
</evidence>
<sequence length="111" mass="12370">MPLSYQHFRKLLLLDDEAGPLEEELPRLADEGLNRRVAEDLNLGNLNEHRLPARDHARPARLLLKEPLCFPLVAVPNLRTEIALVFPSHHLGLSQDSYGSGPQSVSPGSVY</sequence>